<protein>
    <recommendedName>
        <fullName evidence="5">Oxygen sensor histidine kinase NreB</fullName>
        <ecNumber evidence="4">2.7.13.3</ecNumber>
    </recommendedName>
    <alternativeName>
        <fullName evidence="15">Nitrogen regulation protein B</fullName>
    </alternativeName>
</protein>
<comment type="cofactor">
    <cofactor evidence="2">
        <name>[4Fe-4S] cluster</name>
        <dbReference type="ChEBI" id="CHEBI:49883"/>
    </cofactor>
</comment>
<dbReference type="GO" id="GO:0046872">
    <property type="term" value="F:metal ion binding"/>
    <property type="evidence" value="ECO:0007669"/>
    <property type="project" value="UniProtKB-KW"/>
</dbReference>
<dbReference type="STRING" id="42253.NITMOv2_2678"/>
<dbReference type="SMART" id="SM00448">
    <property type="entry name" value="REC"/>
    <property type="match status" value="1"/>
</dbReference>
<keyword evidence="6" id="KW-0004">4Fe-4S</keyword>
<reference evidence="19 20" key="1">
    <citation type="journal article" date="2015" name="Proc. Natl. Acad. Sci. U.S.A.">
        <title>Expanded metabolic versatility of ubiquitous nitrite-oxidizing bacteria from the genus Nitrospira.</title>
        <authorList>
            <person name="Koch H."/>
            <person name="Lucker S."/>
            <person name="Albertsen M."/>
            <person name="Kitzinger K."/>
            <person name="Herbold C."/>
            <person name="Spieck E."/>
            <person name="Nielsen P.H."/>
            <person name="Wagner M."/>
            <person name="Daims H."/>
        </authorList>
    </citation>
    <scope>NUCLEOTIDE SEQUENCE [LARGE SCALE GENOMIC DNA]</scope>
    <source>
        <strain evidence="19 20">NSP M-1</strain>
    </source>
</reference>
<dbReference type="InterPro" id="IPR036890">
    <property type="entry name" value="HATPase_C_sf"/>
</dbReference>
<dbReference type="KEGG" id="nmv:NITMOv2_2678"/>
<dbReference type="SUPFAM" id="SSF52172">
    <property type="entry name" value="CheY-like"/>
    <property type="match status" value="1"/>
</dbReference>
<dbReference type="AlphaFoldDB" id="A0A0K2GDQ6"/>
<evidence type="ECO:0000256" key="7">
    <source>
        <dbReference type="ARBA" id="ARBA00022490"/>
    </source>
</evidence>
<gene>
    <name evidence="19" type="ORF">NITMOv2_2678</name>
</gene>
<dbReference type="GO" id="GO:0016020">
    <property type="term" value="C:membrane"/>
    <property type="evidence" value="ECO:0007669"/>
    <property type="project" value="InterPro"/>
</dbReference>
<dbReference type="GO" id="GO:0051539">
    <property type="term" value="F:4 iron, 4 sulfur cluster binding"/>
    <property type="evidence" value="ECO:0007669"/>
    <property type="project" value="UniProtKB-KW"/>
</dbReference>
<feature type="domain" description="Histidine kinase" evidence="17">
    <location>
        <begin position="272"/>
        <end position="365"/>
    </location>
</feature>
<dbReference type="InterPro" id="IPR003594">
    <property type="entry name" value="HATPase_dom"/>
</dbReference>
<dbReference type="CDD" id="cd16917">
    <property type="entry name" value="HATPase_UhpB-NarQ-NarX-like"/>
    <property type="match status" value="1"/>
</dbReference>
<keyword evidence="13" id="KW-0411">Iron-sulfur</keyword>
<evidence type="ECO:0000256" key="14">
    <source>
        <dbReference type="ARBA" id="ARBA00024827"/>
    </source>
</evidence>
<keyword evidence="9" id="KW-0479">Metal-binding</keyword>
<name>A0A0K2GDQ6_NITMO</name>
<dbReference type="GO" id="GO:0046983">
    <property type="term" value="F:protein dimerization activity"/>
    <property type="evidence" value="ECO:0007669"/>
    <property type="project" value="InterPro"/>
</dbReference>
<evidence type="ECO:0000256" key="12">
    <source>
        <dbReference type="ARBA" id="ARBA00023012"/>
    </source>
</evidence>
<keyword evidence="10 19" id="KW-0418">Kinase</keyword>
<evidence type="ECO:0000256" key="11">
    <source>
        <dbReference type="ARBA" id="ARBA00023004"/>
    </source>
</evidence>
<evidence type="ECO:0000259" key="18">
    <source>
        <dbReference type="PROSITE" id="PS50110"/>
    </source>
</evidence>
<dbReference type="PROSITE" id="PS50110">
    <property type="entry name" value="RESPONSE_REGULATORY"/>
    <property type="match status" value="1"/>
</dbReference>
<dbReference type="InterPro" id="IPR050482">
    <property type="entry name" value="Sensor_HK_TwoCompSys"/>
</dbReference>
<dbReference type="PRINTS" id="PR00344">
    <property type="entry name" value="BCTRLSENSOR"/>
</dbReference>
<evidence type="ECO:0000256" key="10">
    <source>
        <dbReference type="ARBA" id="ARBA00022777"/>
    </source>
</evidence>
<comment type="subcellular location">
    <subcellularLocation>
        <location evidence="3">Cytoplasm</location>
    </subcellularLocation>
</comment>
<keyword evidence="20" id="KW-1185">Reference proteome</keyword>
<sequence length="365" mass="40539">MGSLRVLIAEDEPLDAELVVRELKKSGYDTEWRRVETAEEFRGRLEADPPDLIISDPAMPRFSSAAALECLHESGLDVPFIVVSHAIGEEEAVQLIRNGADDFLMKDRLGRLGEAVRRALDQRRLRRERDAARQATEQRSRELEAFHTRLRALASELTLAEQRERKKLAAELHDYLAQMLALGRMKVAQLRPRLATALEAAAPLREIDDLFRNAITYTRSLMAKLSPPVLEELGLPAALKWLAEQMPLHGLAVEVRSAVEKVPLPDDRAVLLFQSVRELLINVAKHAGTDRATVTLRLDEAGRLHVDVQDAGRGFDPAALEAASGGEHFGLFSVRQRMDDMGGWFTVRSAVGQGTTVTLTLPLEG</sequence>
<dbReference type="GO" id="GO:0005737">
    <property type="term" value="C:cytoplasm"/>
    <property type="evidence" value="ECO:0007669"/>
    <property type="project" value="UniProtKB-SubCell"/>
</dbReference>
<dbReference type="SUPFAM" id="SSF55874">
    <property type="entry name" value="ATPase domain of HSP90 chaperone/DNA topoisomerase II/histidine kinase"/>
    <property type="match status" value="1"/>
</dbReference>
<dbReference type="GO" id="GO:0000155">
    <property type="term" value="F:phosphorelay sensor kinase activity"/>
    <property type="evidence" value="ECO:0007669"/>
    <property type="project" value="InterPro"/>
</dbReference>
<organism evidence="19 20">
    <name type="scientific">Nitrospira moscoviensis</name>
    <dbReference type="NCBI Taxonomy" id="42253"/>
    <lineage>
        <taxon>Bacteria</taxon>
        <taxon>Pseudomonadati</taxon>
        <taxon>Nitrospirota</taxon>
        <taxon>Nitrospiria</taxon>
        <taxon>Nitrospirales</taxon>
        <taxon>Nitrospiraceae</taxon>
        <taxon>Nitrospira</taxon>
    </lineage>
</organism>
<dbReference type="InterPro" id="IPR004358">
    <property type="entry name" value="Sig_transdc_His_kin-like_C"/>
</dbReference>
<dbReference type="PROSITE" id="PS50109">
    <property type="entry name" value="HIS_KIN"/>
    <property type="match status" value="1"/>
</dbReference>
<dbReference type="EMBL" id="CP011801">
    <property type="protein sequence ID" value="ALA59090.1"/>
    <property type="molecule type" value="Genomic_DNA"/>
</dbReference>
<evidence type="ECO:0000313" key="20">
    <source>
        <dbReference type="Proteomes" id="UP000069205"/>
    </source>
</evidence>
<dbReference type="InterPro" id="IPR001789">
    <property type="entry name" value="Sig_transdc_resp-reg_receiver"/>
</dbReference>
<dbReference type="SMART" id="SM00387">
    <property type="entry name" value="HATPase_c"/>
    <property type="match status" value="1"/>
</dbReference>
<evidence type="ECO:0000256" key="6">
    <source>
        <dbReference type="ARBA" id="ARBA00022485"/>
    </source>
</evidence>
<evidence type="ECO:0000256" key="5">
    <source>
        <dbReference type="ARBA" id="ARBA00017322"/>
    </source>
</evidence>
<evidence type="ECO:0000256" key="8">
    <source>
        <dbReference type="ARBA" id="ARBA00022679"/>
    </source>
</evidence>
<proteinExistence type="predicted"/>
<dbReference type="Pfam" id="PF00072">
    <property type="entry name" value="Response_reg"/>
    <property type="match status" value="1"/>
</dbReference>
<accession>A0A0K2GDQ6</accession>
<evidence type="ECO:0000256" key="2">
    <source>
        <dbReference type="ARBA" id="ARBA00001966"/>
    </source>
</evidence>
<dbReference type="InterPro" id="IPR005467">
    <property type="entry name" value="His_kinase_dom"/>
</dbReference>
<keyword evidence="16" id="KW-0597">Phosphoprotein</keyword>
<dbReference type="Gene3D" id="1.20.5.1930">
    <property type="match status" value="1"/>
</dbReference>
<comment type="catalytic activity">
    <reaction evidence="1">
        <text>ATP + protein L-histidine = ADP + protein N-phospho-L-histidine.</text>
        <dbReference type="EC" id="2.7.13.3"/>
    </reaction>
</comment>
<dbReference type="PANTHER" id="PTHR24421">
    <property type="entry name" value="NITRATE/NITRITE SENSOR PROTEIN NARX-RELATED"/>
    <property type="match status" value="1"/>
</dbReference>
<dbReference type="RefSeq" id="WP_053380168.1">
    <property type="nucleotide sequence ID" value="NZ_CP011801.1"/>
</dbReference>
<keyword evidence="8 19" id="KW-0808">Transferase</keyword>
<evidence type="ECO:0000256" key="1">
    <source>
        <dbReference type="ARBA" id="ARBA00000085"/>
    </source>
</evidence>
<dbReference type="Pfam" id="PF07730">
    <property type="entry name" value="HisKA_3"/>
    <property type="match status" value="1"/>
</dbReference>
<evidence type="ECO:0000256" key="15">
    <source>
        <dbReference type="ARBA" id="ARBA00030800"/>
    </source>
</evidence>
<dbReference type="PATRIC" id="fig|42253.5.peg.2649"/>
<dbReference type="Gene3D" id="3.30.565.10">
    <property type="entry name" value="Histidine kinase-like ATPase, C-terminal domain"/>
    <property type="match status" value="1"/>
</dbReference>
<evidence type="ECO:0000256" key="3">
    <source>
        <dbReference type="ARBA" id="ARBA00004496"/>
    </source>
</evidence>
<evidence type="ECO:0000259" key="17">
    <source>
        <dbReference type="PROSITE" id="PS50109"/>
    </source>
</evidence>
<keyword evidence="11" id="KW-0408">Iron</keyword>
<dbReference type="CDD" id="cd00156">
    <property type="entry name" value="REC"/>
    <property type="match status" value="1"/>
</dbReference>
<evidence type="ECO:0000313" key="19">
    <source>
        <dbReference type="EMBL" id="ALA59090.1"/>
    </source>
</evidence>
<dbReference type="EC" id="2.7.13.3" evidence="4"/>
<evidence type="ECO:0000256" key="4">
    <source>
        <dbReference type="ARBA" id="ARBA00012438"/>
    </source>
</evidence>
<dbReference type="OrthoDB" id="9782588at2"/>
<evidence type="ECO:0000256" key="16">
    <source>
        <dbReference type="PROSITE-ProRule" id="PRU00169"/>
    </source>
</evidence>
<dbReference type="Gene3D" id="3.40.50.2300">
    <property type="match status" value="1"/>
</dbReference>
<dbReference type="InterPro" id="IPR011006">
    <property type="entry name" value="CheY-like_superfamily"/>
</dbReference>
<comment type="function">
    <text evidence="14">Member of the two-component regulatory system NreB/NreC involved in the control of dissimilatory nitrate/nitrite reduction in response to oxygen. NreB functions as a direct oxygen sensor histidine kinase which is autophosphorylated, in the absence of oxygen, probably at the conserved histidine residue, and transfers its phosphate group probably to a conserved aspartate residue of NreC. NreB/NreC activates the expression of the nitrate (narGHJI) and nitrite (nir) reductase operons, as well as the putative nitrate transporter gene narT.</text>
</comment>
<evidence type="ECO:0000256" key="9">
    <source>
        <dbReference type="ARBA" id="ARBA00022723"/>
    </source>
</evidence>
<keyword evidence="12" id="KW-0902">Two-component regulatory system</keyword>
<dbReference type="PANTHER" id="PTHR24421:SF58">
    <property type="entry name" value="SIGNAL TRANSDUCTION HISTIDINE-PROTEIN KINASE_PHOSPHATASE UHPB"/>
    <property type="match status" value="1"/>
</dbReference>
<evidence type="ECO:0000256" key="13">
    <source>
        <dbReference type="ARBA" id="ARBA00023014"/>
    </source>
</evidence>
<keyword evidence="7" id="KW-0963">Cytoplasm</keyword>
<feature type="domain" description="Response regulatory" evidence="18">
    <location>
        <begin position="5"/>
        <end position="121"/>
    </location>
</feature>
<dbReference type="Proteomes" id="UP000069205">
    <property type="component" value="Chromosome"/>
</dbReference>
<dbReference type="InterPro" id="IPR011712">
    <property type="entry name" value="Sig_transdc_His_kin_sub3_dim/P"/>
</dbReference>
<feature type="modified residue" description="4-aspartylphosphate" evidence="16">
    <location>
        <position position="56"/>
    </location>
</feature>
<dbReference type="Pfam" id="PF02518">
    <property type="entry name" value="HATPase_c"/>
    <property type="match status" value="1"/>
</dbReference>